<evidence type="ECO:0000256" key="13">
    <source>
        <dbReference type="ARBA" id="ARBA00077736"/>
    </source>
</evidence>
<keyword evidence="6 14" id="KW-0732">Signal</keyword>
<dbReference type="Gene3D" id="3.40.50.1820">
    <property type="entry name" value="alpha/beta hydrolase"/>
    <property type="match status" value="2"/>
</dbReference>
<dbReference type="InterPro" id="IPR000073">
    <property type="entry name" value="AB_hydrolase_1"/>
</dbReference>
<dbReference type="GO" id="GO:0004185">
    <property type="term" value="F:serine-type carboxypeptidase activity"/>
    <property type="evidence" value="ECO:0007669"/>
    <property type="project" value="InterPro"/>
</dbReference>
<feature type="domain" description="AB hydrolase-1" evidence="15">
    <location>
        <begin position="497"/>
        <end position="756"/>
    </location>
</feature>
<dbReference type="InterPro" id="IPR001563">
    <property type="entry name" value="Peptidase_S10"/>
</dbReference>
<organism evidence="16 17">
    <name type="scientific">Frankliniella occidentalis</name>
    <name type="common">Western flower thrips</name>
    <name type="synonym">Euthrips occidentalis</name>
    <dbReference type="NCBI Taxonomy" id="133901"/>
    <lineage>
        <taxon>Eukaryota</taxon>
        <taxon>Metazoa</taxon>
        <taxon>Ecdysozoa</taxon>
        <taxon>Arthropoda</taxon>
        <taxon>Hexapoda</taxon>
        <taxon>Insecta</taxon>
        <taxon>Pterygota</taxon>
        <taxon>Neoptera</taxon>
        <taxon>Paraneoptera</taxon>
        <taxon>Thysanoptera</taxon>
        <taxon>Terebrantia</taxon>
        <taxon>Thripoidea</taxon>
        <taxon>Thripidae</taxon>
        <taxon>Frankliniella</taxon>
    </lineage>
</organism>
<comment type="similarity">
    <text evidence="2">Belongs to the peptidase S10 family.</text>
</comment>
<evidence type="ECO:0000256" key="12">
    <source>
        <dbReference type="ARBA" id="ARBA00070242"/>
    </source>
</evidence>
<keyword evidence="16" id="KW-1185">Reference proteome</keyword>
<protein>
    <recommendedName>
        <fullName evidence="12">Retinoid-inducible serine carboxypeptidase</fullName>
    </recommendedName>
    <alternativeName>
        <fullName evidence="13">Serine carboxypeptidase 1</fullName>
    </alternativeName>
</protein>
<keyword evidence="4" id="KW-0121">Carboxypeptidase</keyword>
<evidence type="ECO:0000256" key="8">
    <source>
        <dbReference type="ARBA" id="ARBA00022963"/>
    </source>
</evidence>
<dbReference type="GO" id="GO:0006508">
    <property type="term" value="P:proteolysis"/>
    <property type="evidence" value="ECO:0007669"/>
    <property type="project" value="UniProtKB-KW"/>
</dbReference>
<evidence type="ECO:0000256" key="2">
    <source>
        <dbReference type="ARBA" id="ARBA00009431"/>
    </source>
</evidence>
<evidence type="ECO:0000259" key="15">
    <source>
        <dbReference type="Pfam" id="PF00561"/>
    </source>
</evidence>
<keyword evidence="10" id="KW-0325">Glycoprotein</keyword>
<dbReference type="KEGG" id="foc:113217009"/>
<evidence type="ECO:0000256" key="1">
    <source>
        <dbReference type="ARBA" id="ARBA00004613"/>
    </source>
</evidence>
<dbReference type="OrthoDB" id="443318at2759"/>
<comment type="subcellular location">
    <subcellularLocation>
        <location evidence="1">Secreted</location>
    </subcellularLocation>
</comment>
<dbReference type="InterPro" id="IPR029058">
    <property type="entry name" value="AB_hydrolase_fold"/>
</dbReference>
<evidence type="ECO:0000256" key="7">
    <source>
        <dbReference type="ARBA" id="ARBA00022801"/>
    </source>
</evidence>
<dbReference type="GO" id="GO:0005576">
    <property type="term" value="C:extracellular region"/>
    <property type="evidence" value="ECO:0007669"/>
    <property type="project" value="UniProtKB-SubCell"/>
</dbReference>
<evidence type="ECO:0000256" key="3">
    <source>
        <dbReference type="ARBA" id="ARBA00022525"/>
    </source>
</evidence>
<keyword evidence="9" id="KW-0443">Lipid metabolism</keyword>
<dbReference type="Pfam" id="PF00450">
    <property type="entry name" value="Peptidase_S10"/>
    <property type="match status" value="1"/>
</dbReference>
<dbReference type="RefSeq" id="XP_052123630.1">
    <property type="nucleotide sequence ID" value="XM_052267670.1"/>
</dbReference>
<dbReference type="SUPFAM" id="SSF53474">
    <property type="entry name" value="alpha/beta-Hydrolases"/>
    <property type="match status" value="2"/>
</dbReference>
<comment type="function">
    <text evidence="11">May be involved in vascular wall and kidney homeostasis.</text>
</comment>
<keyword evidence="7" id="KW-0378">Hydrolase</keyword>
<keyword evidence="8" id="KW-0442">Lipid degradation</keyword>
<dbReference type="AlphaFoldDB" id="A0A9C6TWJ2"/>
<evidence type="ECO:0000313" key="16">
    <source>
        <dbReference type="Proteomes" id="UP000504606"/>
    </source>
</evidence>
<keyword evidence="3" id="KW-0964">Secreted</keyword>
<dbReference type="PROSITE" id="PS51257">
    <property type="entry name" value="PROKAR_LIPOPROTEIN"/>
    <property type="match status" value="1"/>
</dbReference>
<feature type="signal peptide" evidence="14">
    <location>
        <begin position="1"/>
        <end position="21"/>
    </location>
</feature>
<sequence>MMKDSITVMLLLAAGLSCTSGHIGFGEGGQEWGYVDVREGAHMFYWLYYVNGGNEPAGKPLVIWLQGGPGASSTSFGNFEELGPLDTDLKKREKSWVNHVNIMFVDNPVGTGFSRVDHSRYLAQNNQQISADLVKLYIGFLEQNPKFRGVPLYIFCESYGGKMTAEFAYELYKEKERSNNKDINIKGIAVGDGWISGLDSTITWAPFLKQYGLLNNNGYKSVDAVAQRCRRAVEAGQWNKATDEWRNAETAVMWAVPGFTGDNFYNIYGGQLHPNRTGGQFTTLKATAKTQGMQSKLQGVPLSQQAYALHASSRSVSSIMKIVRKALGLPWYVRHEAQSNAVFKALEGDFMKPVVDIVEKLLSETTIEVTVFNGEWDLIVDVIGTLDWINRLQWAGADSWKAAPRKPLLVNGVDNGYSQSWGNFTFYSISQAGHMSELLRSSGYPSEVHHVTTKDGYVLELDRIPRPGRPVVYLANQIYGSAVAYLVLGKGRALGFLLYDAGFDVWMGNFRGTPVSCRHIHLNSTDDRFWKFGWQENGELDNPALIDYVLKQSGQQQLVFAGHSMGGTTFFVTAAARPDLLPKISAAFLFAPAVFMTHTKDAHLLALQSIANETLKAADDFKLHNKPTQLLQKLADKMCEGRVLQKAPNFQKMCLAVGPGTLHNFRYDSNFFFPNGASLWQILHFAQLCDPKWPGFRKFNYGSAEENRVRYGTSAPPDFNIKLVKNPVFLYNGYGDTTSTLKDQLLLQATLPNVKRFYYSENTNFGHNDFVHCPTAATDVWNTVIHDIKKHFSK</sequence>
<evidence type="ECO:0000313" key="17">
    <source>
        <dbReference type="RefSeq" id="XP_052123630.1"/>
    </source>
</evidence>
<evidence type="ECO:0000256" key="14">
    <source>
        <dbReference type="SAM" id="SignalP"/>
    </source>
</evidence>
<evidence type="ECO:0000256" key="10">
    <source>
        <dbReference type="ARBA" id="ARBA00023180"/>
    </source>
</evidence>
<accession>A0A9C6TWJ2</accession>
<dbReference type="FunFam" id="3.40.50.1820:FF:000075">
    <property type="entry name" value="Carboxypeptidase"/>
    <property type="match status" value="1"/>
</dbReference>
<evidence type="ECO:0000256" key="5">
    <source>
        <dbReference type="ARBA" id="ARBA00022670"/>
    </source>
</evidence>
<dbReference type="PRINTS" id="PR00724">
    <property type="entry name" value="CRBOXYPTASEC"/>
</dbReference>
<dbReference type="GeneID" id="113217009"/>
<reference evidence="17" key="1">
    <citation type="submission" date="2025-08" db="UniProtKB">
        <authorList>
            <consortium name="RefSeq"/>
        </authorList>
    </citation>
    <scope>IDENTIFICATION</scope>
    <source>
        <tissue evidence="17">Whole organism</tissue>
    </source>
</reference>
<gene>
    <name evidence="17" type="primary">LOC113217009</name>
</gene>
<dbReference type="PANTHER" id="PTHR11005">
    <property type="entry name" value="LYSOSOMAL ACID LIPASE-RELATED"/>
    <property type="match status" value="1"/>
</dbReference>
<feature type="chain" id="PRO_5038613979" description="Retinoid-inducible serine carboxypeptidase" evidence="14">
    <location>
        <begin position="22"/>
        <end position="794"/>
    </location>
</feature>
<keyword evidence="5" id="KW-0645">Protease</keyword>
<dbReference type="Pfam" id="PF00561">
    <property type="entry name" value="Abhydrolase_1"/>
    <property type="match status" value="1"/>
</dbReference>
<evidence type="ECO:0000256" key="11">
    <source>
        <dbReference type="ARBA" id="ARBA00055847"/>
    </source>
</evidence>
<evidence type="ECO:0000256" key="9">
    <source>
        <dbReference type="ARBA" id="ARBA00023098"/>
    </source>
</evidence>
<evidence type="ECO:0000256" key="6">
    <source>
        <dbReference type="ARBA" id="ARBA00022729"/>
    </source>
</evidence>
<name>A0A9C6TWJ2_FRAOC</name>
<dbReference type="GO" id="GO:0016042">
    <property type="term" value="P:lipid catabolic process"/>
    <property type="evidence" value="ECO:0007669"/>
    <property type="project" value="UniProtKB-KW"/>
</dbReference>
<evidence type="ECO:0000256" key="4">
    <source>
        <dbReference type="ARBA" id="ARBA00022645"/>
    </source>
</evidence>
<dbReference type="Proteomes" id="UP000504606">
    <property type="component" value="Unplaced"/>
</dbReference>
<proteinExistence type="inferred from homology"/>